<dbReference type="EnsemblMetazoa" id="ACUA004204-RA">
    <property type="protein sequence ID" value="ACUA004204-PA"/>
    <property type="gene ID" value="ACUA004204"/>
</dbReference>
<sequence length="842" mass="95413">MSGKGDDESTGNSDKDWEIFDILCGEEPPPSCNDHLAHSIDLATTLRSELAASTYKRDRLMAELSDVKSSLCAKESECESLRAQSARQTSLIGSLQQRLAAAEQREKTLHSRSETVVHTLHRDKGHLEDKIKELSGKLHRLQCELTKEEGLRDQARCQLQDLVRRLCLVLGVDVCDGAHLTPECVLGKTGETVSEVQRLRSKLAGTCENLSSTESELLSTKAAASAEKTRLHTQIEGLQSLSQGLEGRCRQAERDLQVTRDRLAECEVNGDKLREELRGFESRCCRLQNSYDRLQTERLQFLRTIATIVGVSEPCENNLRDKIRDLTNHNQALHDQVSQLREQHHQEAAKHREHQESSACRLKSEEQHRMNLEERLEKACHELQHFRSEHTTLSEYLLRLARALCWSECTEPPAPGSDTTILSETLLERAERLANHHENHVHGTCDKNCWEAINHHHHHHHSSHSHSASKLRRERSCTDLPLKESSTLYHMQRKVRVLKEQIQRRDLHLELLRRKIALLEDNARGKATLQTERDEAMHKARKNSKQAERTTQQLAEVKAQLAEVKMQLTEASEYKITALERARKCDELQARLCDLETERERLVGQLAAYKSRARSAVESSHDRRVRDEHAMSHLREELSRVKSQLADTNHRLSQLQVFRTSVAKLLHVSDCADSDILQKLQSVCSSSHGHHHHHHRHHSASNLSRRYDSSSPLATGDAHVSRYDDMLAGGGSGGGGAVGSQSIGCRPLSSSPLYITSNGVPVDRFGMKETDIHRRYVAMASHRKITAKLCPRVMMQQRRQSPTEGGPQNKSAVMFRVMQVFAASSRYWPVYDGRRAPSNAKP</sequence>
<evidence type="ECO:0000256" key="1">
    <source>
        <dbReference type="SAM" id="Coils"/>
    </source>
</evidence>
<feature type="coiled-coil region" evidence="1">
    <location>
        <begin position="540"/>
        <end position="574"/>
    </location>
</feature>
<dbReference type="Proteomes" id="UP000075883">
    <property type="component" value="Unassembled WGS sequence"/>
</dbReference>
<dbReference type="PANTHER" id="PTHR18863:SF6">
    <property type="entry name" value="COILED-COIL DOMAIN-CONTAINING PROTEIN 170"/>
    <property type="match status" value="1"/>
</dbReference>
<keyword evidence="1" id="KW-0175">Coiled coil</keyword>
<feature type="coiled-coil region" evidence="1">
    <location>
        <begin position="124"/>
        <end position="151"/>
    </location>
</feature>
<feature type="region of interest" description="Disordered" evidence="2">
    <location>
        <begin position="344"/>
        <end position="363"/>
    </location>
</feature>
<dbReference type="VEuPathDB" id="VectorBase:ACUA004204"/>
<organism evidence="3 4">
    <name type="scientific">Anopheles culicifacies</name>
    <dbReference type="NCBI Taxonomy" id="139723"/>
    <lineage>
        <taxon>Eukaryota</taxon>
        <taxon>Metazoa</taxon>
        <taxon>Ecdysozoa</taxon>
        <taxon>Arthropoda</taxon>
        <taxon>Hexapoda</taxon>
        <taxon>Insecta</taxon>
        <taxon>Pterygota</taxon>
        <taxon>Neoptera</taxon>
        <taxon>Endopterygota</taxon>
        <taxon>Diptera</taxon>
        <taxon>Nematocera</taxon>
        <taxon>Culicoidea</taxon>
        <taxon>Culicidae</taxon>
        <taxon>Anophelinae</taxon>
        <taxon>Anopheles</taxon>
        <taxon>culicifacies species complex</taxon>
    </lineage>
</organism>
<feature type="compositionally biased region" description="Basic residues" evidence="2">
    <location>
        <begin position="688"/>
        <end position="699"/>
    </location>
</feature>
<proteinExistence type="predicted"/>
<name>A0A182LXB1_9DIPT</name>
<dbReference type="EMBL" id="AXCM01006126">
    <property type="status" value="NOT_ANNOTATED_CDS"/>
    <property type="molecule type" value="Genomic_DNA"/>
</dbReference>
<feature type="region of interest" description="Disordered" evidence="2">
    <location>
        <begin position="686"/>
        <end position="715"/>
    </location>
</feature>
<evidence type="ECO:0000313" key="3">
    <source>
        <dbReference type="EnsemblMetazoa" id="ACUA004204-PA"/>
    </source>
</evidence>
<protein>
    <submittedName>
        <fullName evidence="3">Uncharacterized protein</fullName>
    </submittedName>
</protein>
<evidence type="ECO:0000256" key="2">
    <source>
        <dbReference type="SAM" id="MobiDB-lite"/>
    </source>
</evidence>
<accession>A0A182LXB1</accession>
<dbReference type="STRING" id="139723.A0A182LXB1"/>
<keyword evidence="4" id="KW-1185">Reference proteome</keyword>
<dbReference type="InterPro" id="IPR039139">
    <property type="entry name" value="CCDC170-like"/>
</dbReference>
<dbReference type="AlphaFoldDB" id="A0A182LXB1"/>
<reference evidence="4" key="1">
    <citation type="submission" date="2013-09" db="EMBL/GenBank/DDBJ databases">
        <title>The Genome Sequence of Anopheles culicifacies species A.</title>
        <authorList>
            <consortium name="The Broad Institute Genomics Platform"/>
            <person name="Neafsey D.E."/>
            <person name="Besansky N."/>
            <person name="Howell P."/>
            <person name="Walton C."/>
            <person name="Young S.K."/>
            <person name="Zeng Q."/>
            <person name="Gargeya S."/>
            <person name="Fitzgerald M."/>
            <person name="Haas B."/>
            <person name="Abouelleil A."/>
            <person name="Allen A.W."/>
            <person name="Alvarado L."/>
            <person name="Arachchi H.M."/>
            <person name="Berlin A.M."/>
            <person name="Chapman S.B."/>
            <person name="Gainer-Dewar J."/>
            <person name="Goldberg J."/>
            <person name="Griggs A."/>
            <person name="Gujja S."/>
            <person name="Hansen M."/>
            <person name="Howarth C."/>
            <person name="Imamovic A."/>
            <person name="Ireland A."/>
            <person name="Larimer J."/>
            <person name="McCowan C."/>
            <person name="Murphy C."/>
            <person name="Pearson M."/>
            <person name="Poon T.W."/>
            <person name="Priest M."/>
            <person name="Roberts A."/>
            <person name="Saif S."/>
            <person name="Shea T."/>
            <person name="Sisk P."/>
            <person name="Sykes S."/>
            <person name="Wortman J."/>
            <person name="Nusbaum C."/>
            <person name="Birren B."/>
        </authorList>
    </citation>
    <scope>NUCLEOTIDE SEQUENCE [LARGE SCALE GENOMIC DNA]</scope>
    <source>
        <strain evidence="4">A-37</strain>
    </source>
</reference>
<dbReference type="PANTHER" id="PTHR18863">
    <property type="entry name" value="TSEC-2-RELATED"/>
    <property type="match status" value="1"/>
</dbReference>
<reference evidence="3" key="2">
    <citation type="submission" date="2020-05" db="UniProtKB">
        <authorList>
            <consortium name="EnsemblMetazoa"/>
        </authorList>
    </citation>
    <scope>IDENTIFICATION</scope>
    <source>
        <strain evidence="3">A-37</strain>
    </source>
</reference>
<evidence type="ECO:0000313" key="4">
    <source>
        <dbReference type="Proteomes" id="UP000075883"/>
    </source>
</evidence>
<feature type="coiled-coil region" evidence="1">
    <location>
        <begin position="235"/>
        <end position="283"/>
    </location>
</feature>